<keyword evidence="15" id="KW-1185">Reference proteome</keyword>
<evidence type="ECO:0000256" key="10">
    <source>
        <dbReference type="ARBA" id="ARBA00023242"/>
    </source>
</evidence>
<evidence type="ECO:0000256" key="7">
    <source>
        <dbReference type="ARBA" id="ARBA00023015"/>
    </source>
</evidence>
<feature type="domain" description="C2H2-type" evidence="13">
    <location>
        <begin position="382"/>
        <end position="409"/>
    </location>
</feature>
<dbReference type="PROSITE" id="PS50157">
    <property type="entry name" value="ZINC_FINGER_C2H2_2"/>
    <property type="match status" value="2"/>
</dbReference>
<feature type="compositionally biased region" description="Low complexity" evidence="12">
    <location>
        <begin position="37"/>
        <end position="46"/>
    </location>
</feature>
<dbReference type="GO" id="GO:0010468">
    <property type="term" value="P:regulation of gene expression"/>
    <property type="evidence" value="ECO:0007669"/>
    <property type="project" value="TreeGrafter"/>
</dbReference>
<evidence type="ECO:0000256" key="2">
    <source>
        <dbReference type="ARBA" id="ARBA00006991"/>
    </source>
</evidence>
<feature type="compositionally biased region" description="Low complexity" evidence="12">
    <location>
        <begin position="74"/>
        <end position="88"/>
    </location>
</feature>
<comment type="subcellular location">
    <subcellularLocation>
        <location evidence="1">Nucleus</location>
    </subcellularLocation>
</comment>
<evidence type="ECO:0000256" key="4">
    <source>
        <dbReference type="ARBA" id="ARBA00022737"/>
    </source>
</evidence>
<dbReference type="InterPro" id="IPR050331">
    <property type="entry name" value="Zinc_finger"/>
</dbReference>
<feature type="compositionally biased region" description="Polar residues" evidence="12">
    <location>
        <begin position="8"/>
        <end position="25"/>
    </location>
</feature>
<dbReference type="GO" id="GO:0003677">
    <property type="term" value="F:DNA binding"/>
    <property type="evidence" value="ECO:0007669"/>
    <property type="project" value="UniProtKB-KW"/>
</dbReference>
<name>A0A6G1I7W7_9PEZI</name>
<feature type="compositionally biased region" description="Polar residues" evidence="12">
    <location>
        <begin position="101"/>
        <end position="115"/>
    </location>
</feature>
<reference evidence="14" key="1">
    <citation type="journal article" date="2020" name="Stud. Mycol.">
        <title>101 Dothideomycetes genomes: a test case for predicting lifestyles and emergence of pathogens.</title>
        <authorList>
            <person name="Haridas S."/>
            <person name="Albert R."/>
            <person name="Binder M."/>
            <person name="Bloem J."/>
            <person name="Labutti K."/>
            <person name="Salamov A."/>
            <person name="Andreopoulos B."/>
            <person name="Baker S."/>
            <person name="Barry K."/>
            <person name="Bills G."/>
            <person name="Bluhm B."/>
            <person name="Cannon C."/>
            <person name="Castanera R."/>
            <person name="Culley D."/>
            <person name="Daum C."/>
            <person name="Ezra D."/>
            <person name="Gonzalez J."/>
            <person name="Henrissat B."/>
            <person name="Kuo A."/>
            <person name="Liang C."/>
            <person name="Lipzen A."/>
            <person name="Lutzoni F."/>
            <person name="Magnuson J."/>
            <person name="Mondo S."/>
            <person name="Nolan M."/>
            <person name="Ohm R."/>
            <person name="Pangilinan J."/>
            <person name="Park H.-J."/>
            <person name="Ramirez L."/>
            <person name="Alfaro M."/>
            <person name="Sun H."/>
            <person name="Tritt A."/>
            <person name="Yoshinaga Y."/>
            <person name="Zwiers L.-H."/>
            <person name="Turgeon B."/>
            <person name="Goodwin S."/>
            <person name="Spatafora J."/>
            <person name="Crous P."/>
            <person name="Grigoriev I."/>
        </authorList>
    </citation>
    <scope>NUCLEOTIDE SEQUENCE</scope>
    <source>
        <strain evidence="14">CBS 262.69</strain>
    </source>
</reference>
<dbReference type="SUPFAM" id="SSF57667">
    <property type="entry name" value="beta-beta-alpha zinc fingers"/>
    <property type="match status" value="1"/>
</dbReference>
<feature type="region of interest" description="Disordered" evidence="12">
    <location>
        <begin position="1"/>
        <end position="326"/>
    </location>
</feature>
<evidence type="ECO:0000256" key="8">
    <source>
        <dbReference type="ARBA" id="ARBA00023125"/>
    </source>
</evidence>
<evidence type="ECO:0000313" key="14">
    <source>
        <dbReference type="EMBL" id="KAF2404274.1"/>
    </source>
</evidence>
<feature type="compositionally biased region" description="Polar residues" evidence="12">
    <location>
        <begin position="51"/>
        <end position="65"/>
    </location>
</feature>
<feature type="compositionally biased region" description="Polar residues" evidence="12">
    <location>
        <begin position="124"/>
        <end position="134"/>
    </location>
</feature>
<dbReference type="Gene3D" id="3.30.160.60">
    <property type="entry name" value="Classic Zinc Finger"/>
    <property type="match status" value="2"/>
</dbReference>
<dbReference type="Pfam" id="PF00096">
    <property type="entry name" value="zf-C2H2"/>
    <property type="match status" value="2"/>
</dbReference>
<dbReference type="FunFam" id="3.30.160.60:FF:001156">
    <property type="entry name" value="Zinc finger protein 407"/>
    <property type="match status" value="1"/>
</dbReference>
<organism evidence="14 15">
    <name type="scientific">Trichodelitschia bisporula</name>
    <dbReference type="NCBI Taxonomy" id="703511"/>
    <lineage>
        <taxon>Eukaryota</taxon>
        <taxon>Fungi</taxon>
        <taxon>Dikarya</taxon>
        <taxon>Ascomycota</taxon>
        <taxon>Pezizomycotina</taxon>
        <taxon>Dothideomycetes</taxon>
        <taxon>Dothideomycetes incertae sedis</taxon>
        <taxon>Phaeotrichales</taxon>
        <taxon>Phaeotrichaceae</taxon>
        <taxon>Trichodelitschia</taxon>
    </lineage>
</organism>
<evidence type="ECO:0000256" key="11">
    <source>
        <dbReference type="PROSITE-ProRule" id="PRU00042"/>
    </source>
</evidence>
<feature type="compositionally biased region" description="Low complexity" evidence="12">
    <location>
        <begin position="200"/>
        <end position="212"/>
    </location>
</feature>
<feature type="compositionally biased region" description="Polar residues" evidence="12">
    <location>
        <begin position="213"/>
        <end position="225"/>
    </location>
</feature>
<keyword evidence="8" id="KW-0238">DNA-binding</keyword>
<feature type="region of interest" description="Disordered" evidence="12">
    <location>
        <begin position="434"/>
        <end position="473"/>
    </location>
</feature>
<dbReference type="Proteomes" id="UP000799640">
    <property type="component" value="Unassembled WGS sequence"/>
</dbReference>
<dbReference type="PANTHER" id="PTHR16515:SF66">
    <property type="entry name" value="C2H2-TYPE DOMAIN-CONTAINING PROTEIN"/>
    <property type="match status" value="1"/>
</dbReference>
<comment type="similarity">
    <text evidence="2">Belongs to the krueppel C2H2-type zinc-finger protein family.</text>
</comment>
<evidence type="ECO:0000256" key="6">
    <source>
        <dbReference type="ARBA" id="ARBA00022833"/>
    </source>
</evidence>
<feature type="domain" description="C2H2-type" evidence="13">
    <location>
        <begin position="410"/>
        <end position="428"/>
    </location>
</feature>
<dbReference type="SMART" id="SM00355">
    <property type="entry name" value="ZnF_C2H2"/>
    <property type="match status" value="2"/>
</dbReference>
<feature type="compositionally biased region" description="Pro residues" evidence="12">
    <location>
        <begin position="291"/>
        <end position="301"/>
    </location>
</feature>
<sequence length="473" mass="49199">MHPGSDSMGATSGFSARRPNAQSLPTFELPPPSLSSHQHQQQQQHQHQQKYPYSNGTQASGTLASVGNLLTPPSTIGGESSAGSTASSVAPYAQNGGYSAASWSPSTANSASYGFQQGGGAAQHSYQPQQQSHRGSVGSFSPLHHHNGGLVRGTHPASPATTEGSGMQPGSYEVSLPPFPTSGSGPMSAPPTLATMAPPQQQQHQGSQSQQQNMMSAPSPVSSTGPPHPSPIHAQDQFRAPSNQNYYSSQPSNNPQQSPYQYSAAPPQHSPLSAGGPMSRPQMSPASASGPIPPLSAPPVQSPHYAPRPYGPPYQTHGPVLSNLQNPSGAPVLMGGLPPSMMHGFTSGHAAAGLHMYGGGPPGTAPGSHTPQSGPGHNDRPFKCDQCPQSFNRNHDLKRHKRIHLAVKPFPCGHCDKSFSRKDALKRHILVKGCGKSQASGADADKREGSQSPANKSASKDTHDVKSVSVGHS</sequence>
<dbReference type="InterPro" id="IPR013087">
    <property type="entry name" value="Znf_C2H2_type"/>
</dbReference>
<accession>A0A6G1I7W7</accession>
<keyword evidence="4" id="KW-0677">Repeat</keyword>
<gene>
    <name evidence="14" type="ORF">EJ06DRAFT_470676</name>
</gene>
<feature type="compositionally biased region" description="Low complexity" evidence="12">
    <location>
        <begin position="241"/>
        <end position="263"/>
    </location>
</feature>
<keyword evidence="5 11" id="KW-0863">Zinc-finger</keyword>
<keyword evidence="7" id="KW-0805">Transcription regulation</keyword>
<evidence type="ECO:0000256" key="3">
    <source>
        <dbReference type="ARBA" id="ARBA00022723"/>
    </source>
</evidence>
<keyword evidence="3" id="KW-0479">Metal-binding</keyword>
<keyword evidence="9" id="KW-0804">Transcription</keyword>
<dbReference type="OrthoDB" id="8922241at2759"/>
<dbReference type="AlphaFoldDB" id="A0A6G1I7W7"/>
<protein>
    <recommendedName>
        <fullName evidence="13">C2H2-type domain-containing protein</fullName>
    </recommendedName>
</protein>
<dbReference type="PROSITE" id="PS00028">
    <property type="entry name" value="ZINC_FINGER_C2H2_1"/>
    <property type="match status" value="1"/>
</dbReference>
<feature type="region of interest" description="Disordered" evidence="12">
    <location>
        <begin position="356"/>
        <end position="387"/>
    </location>
</feature>
<keyword evidence="10" id="KW-0539">Nucleus</keyword>
<dbReference type="EMBL" id="ML996688">
    <property type="protein sequence ID" value="KAF2404274.1"/>
    <property type="molecule type" value="Genomic_DNA"/>
</dbReference>
<dbReference type="InterPro" id="IPR036236">
    <property type="entry name" value="Znf_C2H2_sf"/>
</dbReference>
<proteinExistence type="inferred from homology"/>
<evidence type="ECO:0000256" key="5">
    <source>
        <dbReference type="ARBA" id="ARBA00022771"/>
    </source>
</evidence>
<evidence type="ECO:0000313" key="15">
    <source>
        <dbReference type="Proteomes" id="UP000799640"/>
    </source>
</evidence>
<evidence type="ECO:0000256" key="9">
    <source>
        <dbReference type="ARBA" id="ARBA00023163"/>
    </source>
</evidence>
<dbReference type="PANTHER" id="PTHR16515">
    <property type="entry name" value="PR DOMAIN ZINC FINGER PROTEIN"/>
    <property type="match status" value="1"/>
</dbReference>
<evidence type="ECO:0000256" key="12">
    <source>
        <dbReference type="SAM" id="MobiDB-lite"/>
    </source>
</evidence>
<evidence type="ECO:0000256" key="1">
    <source>
        <dbReference type="ARBA" id="ARBA00004123"/>
    </source>
</evidence>
<dbReference type="GO" id="GO:0005634">
    <property type="term" value="C:nucleus"/>
    <property type="evidence" value="ECO:0007669"/>
    <property type="project" value="UniProtKB-SubCell"/>
</dbReference>
<dbReference type="FunFam" id="3.30.160.60:FF:000630">
    <property type="entry name" value="Zinc finger protein 180"/>
    <property type="match status" value="1"/>
</dbReference>
<dbReference type="GO" id="GO:0008270">
    <property type="term" value="F:zinc ion binding"/>
    <property type="evidence" value="ECO:0007669"/>
    <property type="project" value="UniProtKB-KW"/>
</dbReference>
<evidence type="ECO:0000259" key="13">
    <source>
        <dbReference type="PROSITE" id="PS50157"/>
    </source>
</evidence>
<keyword evidence="6" id="KW-0862">Zinc</keyword>